<proteinExistence type="predicted"/>
<evidence type="ECO:0000313" key="3">
    <source>
        <dbReference type="Proteomes" id="UP000437017"/>
    </source>
</evidence>
<organism evidence="2 3">
    <name type="scientific">Balaenoptera physalus</name>
    <name type="common">Fin whale</name>
    <name type="synonym">Balaena physalus</name>
    <dbReference type="NCBI Taxonomy" id="9770"/>
    <lineage>
        <taxon>Eukaryota</taxon>
        <taxon>Metazoa</taxon>
        <taxon>Chordata</taxon>
        <taxon>Craniata</taxon>
        <taxon>Vertebrata</taxon>
        <taxon>Euteleostomi</taxon>
        <taxon>Mammalia</taxon>
        <taxon>Eutheria</taxon>
        <taxon>Laurasiatheria</taxon>
        <taxon>Artiodactyla</taxon>
        <taxon>Whippomorpha</taxon>
        <taxon>Cetacea</taxon>
        <taxon>Mysticeti</taxon>
        <taxon>Balaenopteridae</taxon>
        <taxon>Balaenoptera</taxon>
    </lineage>
</organism>
<dbReference type="AlphaFoldDB" id="A0A6A1Q1W2"/>
<evidence type="ECO:0000313" key="2">
    <source>
        <dbReference type="EMBL" id="KAB0402332.1"/>
    </source>
</evidence>
<dbReference type="PANTHER" id="PTHR12984">
    <property type="entry name" value="SCY1-RELATED S/T PROTEIN KINASE-LIKE"/>
    <property type="match status" value="1"/>
</dbReference>
<evidence type="ECO:0000256" key="1">
    <source>
        <dbReference type="SAM" id="MobiDB-lite"/>
    </source>
</evidence>
<protein>
    <submittedName>
        <fullName evidence="2">Uncharacterized protein</fullName>
    </submittedName>
</protein>
<gene>
    <name evidence="2" type="ORF">E2I00_006990</name>
</gene>
<feature type="region of interest" description="Disordered" evidence="1">
    <location>
        <begin position="136"/>
        <end position="183"/>
    </location>
</feature>
<accession>A0A6A1Q1W2</accession>
<keyword evidence="3" id="KW-1185">Reference proteome</keyword>
<dbReference type="OrthoDB" id="447103at2759"/>
<reference evidence="2 3" key="1">
    <citation type="journal article" date="2019" name="PLoS ONE">
        <title>Genomic analyses reveal an absence of contemporary introgressive admixture between fin whales and blue whales, despite known hybrids.</title>
        <authorList>
            <person name="Westbury M.V."/>
            <person name="Petersen B."/>
            <person name="Lorenzen E.D."/>
        </authorList>
    </citation>
    <scope>NUCLEOTIDE SEQUENCE [LARGE SCALE GENOMIC DNA]</scope>
    <source>
        <strain evidence="2">FinWhale-01</strain>
    </source>
</reference>
<dbReference type="PANTHER" id="PTHR12984:SF3">
    <property type="entry name" value="N-TERMINAL KINASE-LIKE PROTEIN"/>
    <property type="match status" value="1"/>
</dbReference>
<dbReference type="InterPro" id="IPR051177">
    <property type="entry name" value="CIK-Related_Protein"/>
</dbReference>
<dbReference type="InterPro" id="IPR011989">
    <property type="entry name" value="ARM-like"/>
</dbReference>
<dbReference type="Proteomes" id="UP000437017">
    <property type="component" value="Unassembled WGS sequence"/>
</dbReference>
<dbReference type="EMBL" id="SGJD01001013">
    <property type="protein sequence ID" value="KAB0402332.1"/>
    <property type="molecule type" value="Genomic_DNA"/>
</dbReference>
<dbReference type="Gene3D" id="1.25.10.10">
    <property type="entry name" value="Leucine-rich Repeat Variant"/>
    <property type="match status" value="1"/>
</dbReference>
<sequence>EQMVKSMLLLAPKLNEANLTVELMKLFTQLQAEDEQGPIWCNTTICLGKISSYFSTSTRHRPTRSCLSSYSLTVDSETSVQDEAFKAIRSCLSKLESVSQGPTQLAEVDFSCSQLGRLGRDRGLLPHLCADPCTPHSCSSRDQHPPETHARGTSFPSPHPYGRTKTGAAWSRRPNLCRPTRTSGVLGAKTAGLGRAATLATKPRSQTGAAGKLRGSWEQGWQEPNLPELPPENTQLASEYNWDGPELNDKGDPFATLSARQRRLVPSRDRTLGIDDHWEVLETESQQEKTELSWKK</sequence>
<name>A0A6A1Q1W2_BALPH</name>
<feature type="non-terminal residue" evidence="2">
    <location>
        <position position="1"/>
    </location>
</feature>
<feature type="compositionally biased region" description="Basic and acidic residues" evidence="1">
    <location>
        <begin position="139"/>
        <end position="150"/>
    </location>
</feature>
<comment type="caution">
    <text evidence="2">The sequence shown here is derived from an EMBL/GenBank/DDBJ whole genome shotgun (WGS) entry which is preliminary data.</text>
</comment>